<accession>A0A2R6AJJ0</accession>
<dbReference type="Proteomes" id="UP000240569">
    <property type="component" value="Unassembled WGS sequence"/>
</dbReference>
<evidence type="ECO:0000313" key="2">
    <source>
        <dbReference type="Proteomes" id="UP000240569"/>
    </source>
</evidence>
<dbReference type="AlphaFoldDB" id="A0A2R6AJJ0"/>
<proteinExistence type="predicted"/>
<organism evidence="1 2">
    <name type="scientific">Candidatus Marsarchaeota G1 archaeon BE_D</name>
    <dbReference type="NCBI Taxonomy" id="1978156"/>
    <lineage>
        <taxon>Archaea</taxon>
        <taxon>Candidatus Marsarchaeota</taxon>
        <taxon>Candidatus Marsarchaeota group 1</taxon>
    </lineage>
</organism>
<dbReference type="EMBL" id="NEXD01000005">
    <property type="protein sequence ID" value="PSN86537.1"/>
    <property type="molecule type" value="Genomic_DNA"/>
</dbReference>
<gene>
    <name evidence="1" type="ORF">B9Q02_02170</name>
</gene>
<protein>
    <submittedName>
        <fullName evidence="1">Uncharacterized protein</fullName>
    </submittedName>
</protein>
<evidence type="ECO:0000313" key="1">
    <source>
        <dbReference type="EMBL" id="PSN86537.1"/>
    </source>
</evidence>
<comment type="caution">
    <text evidence="1">The sequence shown here is derived from an EMBL/GenBank/DDBJ whole genome shotgun (WGS) entry which is preliminary data.</text>
</comment>
<name>A0A2R6AJJ0_9ARCH</name>
<sequence>MQHASTIGESFCNRSGECSGYAYWHIGWVWGDQVYAEKDHVTAVEVTPIDLLVAYQVNGQKLTASSSYRTVCVVVTNFQGITQVAGSEASETLGYWISEHPAYDGLYWQVIGSGACATITWTYTNYQISDNTQLW</sequence>
<reference evidence="1 2" key="1">
    <citation type="submission" date="2017-04" db="EMBL/GenBank/DDBJ databases">
        <title>Novel microbial lineages endemic to geothermal iron-oxide mats fill important gaps in the evolutionary history of Archaea.</title>
        <authorList>
            <person name="Jay Z.J."/>
            <person name="Beam J.P."/>
            <person name="Dlakic M."/>
            <person name="Rusch D.B."/>
            <person name="Kozubal M.A."/>
            <person name="Inskeep W.P."/>
        </authorList>
    </citation>
    <scope>NUCLEOTIDE SEQUENCE [LARGE SCALE GENOMIC DNA]</scope>
    <source>
        <strain evidence="1">BE_D</strain>
    </source>
</reference>